<sequence>MTKRLTCTITHAPQRLIAGLQTRATIGPCAAIHELWHQFCSNVGAKQSYGVCYDFMDGVYTYLAGLDVKVGEPLPDGWVSIAVPEQSFAVFEHNGDLSTISNTWSAIVDSDDGIKSIEGEAWDHSAPTLEVFPSNFKNGGCPVTIWIPLVPKAT</sequence>
<organism evidence="2 3">
    <name type="scientific">Aphanomyces invadans</name>
    <dbReference type="NCBI Taxonomy" id="157072"/>
    <lineage>
        <taxon>Eukaryota</taxon>
        <taxon>Sar</taxon>
        <taxon>Stramenopiles</taxon>
        <taxon>Oomycota</taxon>
        <taxon>Saprolegniomycetes</taxon>
        <taxon>Saprolegniales</taxon>
        <taxon>Verrucalvaceae</taxon>
        <taxon>Aphanomyces</taxon>
    </lineage>
</organism>
<dbReference type="VEuPathDB" id="FungiDB:H310_14086"/>
<dbReference type="Pfam" id="PF14526">
    <property type="entry name" value="Cass2"/>
    <property type="match status" value="1"/>
</dbReference>
<dbReference type="InterPro" id="IPR011256">
    <property type="entry name" value="Reg_factor_effector_dom_sf"/>
</dbReference>
<dbReference type="InterPro" id="IPR053182">
    <property type="entry name" value="YobU-like_regulator"/>
</dbReference>
<protein>
    <recommendedName>
        <fullName evidence="1">AraC effector-binding domain-containing protein</fullName>
    </recommendedName>
</protein>
<dbReference type="PANTHER" id="PTHR36444:SF2">
    <property type="entry name" value="TRANSCRIPTIONAL REGULATOR PROTEIN YOBU-RELATED"/>
    <property type="match status" value="1"/>
</dbReference>
<feature type="domain" description="AraC effector-binding" evidence="1">
    <location>
        <begin position="5"/>
        <end position="150"/>
    </location>
</feature>
<name>A0A3R6ZIU2_9STRA</name>
<dbReference type="InterPro" id="IPR029441">
    <property type="entry name" value="Cass2"/>
</dbReference>
<dbReference type="Gene3D" id="3.20.80.10">
    <property type="entry name" value="Regulatory factor, effector binding domain"/>
    <property type="match status" value="1"/>
</dbReference>
<dbReference type="EMBL" id="QUSY01001874">
    <property type="protein sequence ID" value="RHY23285.1"/>
    <property type="molecule type" value="Genomic_DNA"/>
</dbReference>
<evidence type="ECO:0000313" key="2">
    <source>
        <dbReference type="EMBL" id="RHY23285.1"/>
    </source>
</evidence>
<dbReference type="SUPFAM" id="SSF55136">
    <property type="entry name" value="Probable bacterial effector-binding domain"/>
    <property type="match status" value="1"/>
</dbReference>
<dbReference type="Proteomes" id="UP000285060">
    <property type="component" value="Unassembled WGS sequence"/>
</dbReference>
<dbReference type="PANTHER" id="PTHR36444">
    <property type="entry name" value="TRANSCRIPTIONAL REGULATOR PROTEIN YOBU-RELATED"/>
    <property type="match status" value="1"/>
</dbReference>
<proteinExistence type="predicted"/>
<gene>
    <name evidence="2" type="ORF">DYB32_009250</name>
</gene>
<reference evidence="2 3" key="1">
    <citation type="submission" date="2018-08" db="EMBL/GenBank/DDBJ databases">
        <title>Aphanomyces genome sequencing and annotation.</title>
        <authorList>
            <person name="Minardi D."/>
            <person name="Oidtmann B."/>
            <person name="Van Der Giezen M."/>
            <person name="Studholme D.J."/>
        </authorList>
    </citation>
    <scope>NUCLEOTIDE SEQUENCE [LARGE SCALE GENOMIC DNA]</scope>
    <source>
        <strain evidence="2 3">NJM0002</strain>
    </source>
</reference>
<dbReference type="SMART" id="SM00871">
    <property type="entry name" value="AraC_E_bind"/>
    <property type="match status" value="1"/>
</dbReference>
<evidence type="ECO:0000259" key="1">
    <source>
        <dbReference type="SMART" id="SM00871"/>
    </source>
</evidence>
<dbReference type="AlphaFoldDB" id="A0A3R6ZIU2"/>
<comment type="caution">
    <text evidence="2">The sequence shown here is derived from an EMBL/GenBank/DDBJ whole genome shotgun (WGS) entry which is preliminary data.</text>
</comment>
<evidence type="ECO:0000313" key="3">
    <source>
        <dbReference type="Proteomes" id="UP000285060"/>
    </source>
</evidence>
<dbReference type="InterPro" id="IPR010499">
    <property type="entry name" value="AraC_E-bd"/>
</dbReference>
<accession>A0A3R6ZIU2</accession>
<keyword evidence="3" id="KW-1185">Reference proteome</keyword>